<evidence type="ECO:0000256" key="13">
    <source>
        <dbReference type="RuleBase" id="RU000488"/>
    </source>
</evidence>
<reference evidence="15" key="2">
    <citation type="submission" date="2025-05" db="UniProtKB">
        <authorList>
            <consortium name="EnsemblMetazoa"/>
        </authorList>
    </citation>
    <scope>IDENTIFICATION</scope>
</reference>
<evidence type="ECO:0000313" key="16">
    <source>
        <dbReference type="Proteomes" id="UP001652700"/>
    </source>
</evidence>
<evidence type="ECO:0000256" key="2">
    <source>
        <dbReference type="ARBA" id="ARBA00006375"/>
    </source>
</evidence>
<dbReference type="RefSeq" id="XP_028147896.1">
    <property type="nucleotide sequence ID" value="XM_028292095.1"/>
</dbReference>
<keyword evidence="9" id="KW-0406">Ion transport</keyword>
<dbReference type="Proteomes" id="UP001652700">
    <property type="component" value="Unplaced"/>
</dbReference>
<evidence type="ECO:0000256" key="5">
    <source>
        <dbReference type="ARBA" id="ARBA00022692"/>
    </source>
</evidence>
<reference evidence="17" key="1">
    <citation type="submission" date="2025-04" db="UniProtKB">
        <authorList>
            <consortium name="RefSeq"/>
        </authorList>
    </citation>
    <scope>IDENTIFICATION</scope>
    <source>
        <tissue evidence="17">Whole insect</tissue>
    </source>
</reference>
<dbReference type="SUPFAM" id="SSF103506">
    <property type="entry name" value="Mitochondrial carrier"/>
    <property type="match status" value="1"/>
</dbReference>
<dbReference type="AlphaFoldDB" id="A0A6P7GED2"/>
<comment type="subcellular location">
    <subcellularLocation>
        <location evidence="1">Mitochondrion inner membrane</location>
        <topology evidence="1">Multi-pass membrane protein</topology>
    </subcellularLocation>
</comment>
<dbReference type="PANTHER" id="PTHR45758">
    <property type="entry name" value="MITOFERRIN-1-RELATED"/>
    <property type="match status" value="1"/>
</dbReference>
<comment type="similarity">
    <text evidence="2 13">Belongs to the mitochondrial carrier (TC 2.A.29) family.</text>
</comment>
<evidence type="ECO:0000313" key="17">
    <source>
        <dbReference type="RefSeq" id="XP_028147896.1"/>
    </source>
</evidence>
<evidence type="ECO:0000256" key="1">
    <source>
        <dbReference type="ARBA" id="ARBA00004448"/>
    </source>
</evidence>
<evidence type="ECO:0000256" key="4">
    <source>
        <dbReference type="ARBA" id="ARBA00022496"/>
    </source>
</evidence>
<evidence type="ECO:0000313" key="15">
    <source>
        <dbReference type="EnsemblMetazoa" id="XP_050517393.1"/>
    </source>
</evidence>
<keyword evidence="16" id="KW-1185">Reference proteome</keyword>
<evidence type="ECO:0000256" key="11">
    <source>
        <dbReference type="ARBA" id="ARBA00023136"/>
    </source>
</evidence>
<evidence type="ECO:0000256" key="14">
    <source>
        <dbReference type="SAM" id="Phobius"/>
    </source>
</evidence>
<evidence type="ECO:0000256" key="7">
    <source>
        <dbReference type="ARBA" id="ARBA00022989"/>
    </source>
</evidence>
<evidence type="ECO:0000256" key="6">
    <source>
        <dbReference type="ARBA" id="ARBA00022792"/>
    </source>
</evidence>
<dbReference type="OrthoDB" id="43906at2759"/>
<dbReference type="InterPro" id="IPR023395">
    <property type="entry name" value="MCP_dom_sf"/>
</dbReference>
<evidence type="ECO:0000256" key="9">
    <source>
        <dbReference type="ARBA" id="ARBA00023065"/>
    </source>
</evidence>
<dbReference type="GO" id="GO:0015093">
    <property type="term" value="F:ferrous iron transmembrane transporter activity"/>
    <property type="evidence" value="ECO:0007669"/>
    <property type="project" value="TreeGrafter"/>
</dbReference>
<keyword evidence="7 14" id="KW-1133">Transmembrane helix</keyword>
<dbReference type="GO" id="GO:0048250">
    <property type="term" value="P:iron import into the mitochondrion"/>
    <property type="evidence" value="ECO:0007669"/>
    <property type="project" value="TreeGrafter"/>
</dbReference>
<organism evidence="17">
    <name type="scientific">Diabrotica virgifera virgifera</name>
    <name type="common">western corn rootworm</name>
    <dbReference type="NCBI Taxonomy" id="50390"/>
    <lineage>
        <taxon>Eukaryota</taxon>
        <taxon>Metazoa</taxon>
        <taxon>Ecdysozoa</taxon>
        <taxon>Arthropoda</taxon>
        <taxon>Hexapoda</taxon>
        <taxon>Insecta</taxon>
        <taxon>Pterygota</taxon>
        <taxon>Neoptera</taxon>
        <taxon>Endopterygota</taxon>
        <taxon>Coleoptera</taxon>
        <taxon>Polyphaga</taxon>
        <taxon>Cucujiformia</taxon>
        <taxon>Chrysomeloidea</taxon>
        <taxon>Chrysomelidae</taxon>
        <taxon>Galerucinae</taxon>
        <taxon>Diabroticina</taxon>
        <taxon>Diabroticites</taxon>
        <taxon>Diabrotica</taxon>
    </lineage>
</organism>
<evidence type="ECO:0000256" key="12">
    <source>
        <dbReference type="PROSITE-ProRule" id="PRU00282"/>
    </source>
</evidence>
<feature type="transmembrane region" description="Helical" evidence="14">
    <location>
        <begin position="14"/>
        <end position="35"/>
    </location>
</feature>
<keyword evidence="11 12" id="KW-0472">Membrane</keyword>
<dbReference type="InterPro" id="IPR018108">
    <property type="entry name" value="MCP_transmembrane"/>
</dbReference>
<dbReference type="FunFam" id="1.50.40.10:FF:000029">
    <property type="entry name" value="Solute carrier family 25 member 28"/>
    <property type="match status" value="1"/>
</dbReference>
<keyword evidence="6" id="KW-0999">Mitochondrion inner membrane</keyword>
<keyword evidence="8" id="KW-0408">Iron</keyword>
<name>A0A6P7GED2_DIAVI</name>
<evidence type="ECO:0000256" key="10">
    <source>
        <dbReference type="ARBA" id="ARBA00023128"/>
    </source>
</evidence>
<dbReference type="Gene3D" id="1.50.40.10">
    <property type="entry name" value="Mitochondrial carrier domain"/>
    <property type="match status" value="2"/>
</dbReference>
<evidence type="ECO:0000256" key="8">
    <source>
        <dbReference type="ARBA" id="ARBA00023004"/>
    </source>
</evidence>
<proteinExistence type="inferred from homology"/>
<keyword evidence="5 12" id="KW-0812">Transmembrane</keyword>
<keyword evidence="10" id="KW-0496">Mitochondrion</keyword>
<dbReference type="GO" id="GO:0005743">
    <property type="term" value="C:mitochondrial inner membrane"/>
    <property type="evidence" value="ECO:0007669"/>
    <property type="project" value="UniProtKB-SubCell"/>
</dbReference>
<dbReference type="Pfam" id="PF00153">
    <property type="entry name" value="Mito_carr"/>
    <property type="match status" value="3"/>
</dbReference>
<dbReference type="PROSITE" id="PS50920">
    <property type="entry name" value="SOLCAR"/>
    <property type="match status" value="3"/>
</dbReference>
<feature type="repeat" description="Solcar" evidence="12">
    <location>
        <begin position="107"/>
        <end position="191"/>
    </location>
</feature>
<keyword evidence="3 13" id="KW-0813">Transport</keyword>
<feature type="repeat" description="Solcar" evidence="12">
    <location>
        <begin position="198"/>
        <end position="284"/>
    </location>
</feature>
<dbReference type="PANTHER" id="PTHR45758:SF20">
    <property type="entry name" value="MITOFERRIN-2"/>
    <property type="match status" value="1"/>
</dbReference>
<keyword evidence="4" id="KW-0410">Iron transport</keyword>
<evidence type="ECO:0000256" key="3">
    <source>
        <dbReference type="ARBA" id="ARBA00022448"/>
    </source>
</evidence>
<protein>
    <submittedName>
        <fullName evidence="17">Mitoferrin-1-like</fullName>
    </submittedName>
</protein>
<dbReference type="EnsemblMetazoa" id="XM_050661436.1">
    <property type="protein sequence ID" value="XP_050517393.1"/>
    <property type="gene ID" value="LOC126892018"/>
</dbReference>
<dbReference type="InParanoid" id="A0A6P7GED2"/>
<feature type="repeat" description="Solcar" evidence="12">
    <location>
        <begin position="12"/>
        <end position="97"/>
    </location>
</feature>
<gene>
    <name evidence="17" type="primary">LOC114341300</name>
</gene>
<accession>A0A6P7GED2</accession>
<sequence>MSQDDYETLHTESFTIHLLAGAMAGFMEFCVMFPIDTIKTRMQSLEFRGDRNILQYLRTMMKKEGTFSPLRGITPIAIAAGPAHGLYFANYELVKKNLTVLVNNPRYDFICHGIAGSCATLFHDSIMNPSEVVKQRMQMRGSTCKNTFRCVVDIYGNEGIRAFYRSFFTTVMMNVPFQSVHFVVYEICQNLLNPKKMYSPASHVVSGGIAGGLASAVTNPLDVCKTLLNTQEGKRTIETLSEAAKTVYNRRGIAGFFGGVYPRVMYTIPSTAICWFTYESFKFFLRNRSEHNKPKDK</sequence>